<proteinExistence type="inferred from homology"/>
<sequence length="442" mass="49086">MALGGGFWLTQNKVLPGTYHNFISKQRAFVNLSDRGYAALPIVLDWGVDDAVMTVTKEDFQKDSLKLFGYDYTHEKLKGIRDLFKGALTVFFHKLSLGGSFAENDFAKAKYKGERGNAIRNVIRANVDEPSKFDVYTYLDNTLVDEQVSVADATVLKDNDYVDFKKNATLAVTAGAPLTGGANGATALTAGTPHQMALDELEGYGFNTIGCLSSDPLIKSLYVEYTKRIRDEVGAKFQLVGHKLGAVDHEGIIDIQNDTIGEGEEVFGATYWVTGVQAGVAVNQSNTNRTYDGEHTLDMSETKTQPQLTLLLNNGKYVFHRVGGNFNVLEDVNTFTSFRPDKNEDFSFNQTIRVLDQLAIDTAHLFNTRYLGKVPNDNDGRISLWKDIGAHRMEMQRIRAIQNYDKEKLLVGQGQSKRAVVVQEEVINTLTMSQLYVSTEVA</sequence>
<dbReference type="Gene3D" id="3.30.360.90">
    <property type="match status" value="1"/>
</dbReference>
<organism evidence="6 7">
    <name type="scientific">Solibacillus faecavium</name>
    <dbReference type="NCBI Taxonomy" id="2762221"/>
    <lineage>
        <taxon>Bacteria</taxon>
        <taxon>Bacillati</taxon>
        <taxon>Bacillota</taxon>
        <taxon>Bacilli</taxon>
        <taxon>Bacillales</taxon>
        <taxon>Caryophanaceae</taxon>
        <taxon>Solibacillus</taxon>
    </lineage>
</organism>
<feature type="domain" description="Tail sheath protein C-terminal" evidence="4">
    <location>
        <begin position="341"/>
        <end position="440"/>
    </location>
</feature>
<evidence type="ECO:0000259" key="3">
    <source>
        <dbReference type="Pfam" id="PF17481"/>
    </source>
</evidence>
<dbReference type="Proteomes" id="UP000619101">
    <property type="component" value="Unassembled WGS sequence"/>
</dbReference>
<dbReference type="Pfam" id="PF22671">
    <property type="entry name" value="Gp18_domIII_N"/>
    <property type="match status" value="1"/>
</dbReference>
<feature type="domain" description="Tail sheath protein subtilisin-like" evidence="2">
    <location>
        <begin position="194"/>
        <end position="334"/>
    </location>
</feature>
<evidence type="ECO:0000256" key="1">
    <source>
        <dbReference type="ARBA" id="ARBA00008005"/>
    </source>
</evidence>
<feature type="domain" description="Tail sheath protein Gp18-like" evidence="5">
    <location>
        <begin position="35"/>
        <end position="90"/>
    </location>
</feature>
<evidence type="ECO:0000313" key="7">
    <source>
        <dbReference type="Proteomes" id="UP000619101"/>
    </source>
</evidence>
<comment type="similarity">
    <text evidence="1">Belongs to the myoviridae tail sheath protein family.</text>
</comment>
<evidence type="ECO:0000259" key="4">
    <source>
        <dbReference type="Pfam" id="PF17482"/>
    </source>
</evidence>
<gene>
    <name evidence="6" type="ORF">H9635_10060</name>
</gene>
<dbReference type="InterPro" id="IPR020287">
    <property type="entry name" value="Tail_sheath_C"/>
</dbReference>
<protein>
    <submittedName>
        <fullName evidence="6">Phage tail sheath family protein</fullName>
    </submittedName>
</protein>
<dbReference type="Gene3D" id="2.60.40.4290">
    <property type="match status" value="1"/>
</dbReference>
<dbReference type="Gene3D" id="3.30.1370.220">
    <property type="match status" value="1"/>
</dbReference>
<name>A0ABR8XZ32_9BACL</name>
<dbReference type="Gene3D" id="3.30.1490.360">
    <property type="match status" value="1"/>
</dbReference>
<evidence type="ECO:0000313" key="6">
    <source>
        <dbReference type="EMBL" id="MBD8037089.1"/>
    </source>
</evidence>
<dbReference type="InterPro" id="IPR035326">
    <property type="entry name" value="Beta_sandwich_Seath"/>
</dbReference>
<dbReference type="Gene3D" id="3.40.50.11790">
    <property type="match status" value="1"/>
</dbReference>
<evidence type="ECO:0000259" key="5">
    <source>
        <dbReference type="Pfam" id="PF22671"/>
    </source>
</evidence>
<comment type="caution">
    <text evidence="6">The sequence shown here is derived from an EMBL/GenBank/DDBJ whole genome shotgun (WGS) entry which is preliminary data.</text>
</comment>
<dbReference type="RefSeq" id="WP_191700157.1">
    <property type="nucleotide sequence ID" value="NZ_JACSPZ010000004.1"/>
</dbReference>
<dbReference type="Pfam" id="PF17482">
    <property type="entry name" value="Phage_sheath_1C"/>
    <property type="match status" value="1"/>
</dbReference>
<dbReference type="Pfam" id="PF17481">
    <property type="entry name" value="Phage_sheath_domII"/>
    <property type="match status" value="1"/>
</dbReference>
<dbReference type="EMBL" id="JACSPZ010000004">
    <property type="protein sequence ID" value="MBD8037089.1"/>
    <property type="molecule type" value="Genomic_DNA"/>
</dbReference>
<dbReference type="Pfam" id="PF04984">
    <property type="entry name" value="Phage_sheath_1"/>
    <property type="match status" value="1"/>
</dbReference>
<feature type="domain" description="Phage tail sheath protein-like beta-sandwich" evidence="3">
    <location>
        <begin position="107"/>
        <end position="182"/>
    </location>
</feature>
<reference evidence="6 7" key="1">
    <citation type="submission" date="2020-08" db="EMBL/GenBank/DDBJ databases">
        <title>A Genomic Blueprint of the Chicken Gut Microbiome.</title>
        <authorList>
            <person name="Gilroy R."/>
            <person name="Ravi A."/>
            <person name="Getino M."/>
            <person name="Pursley I."/>
            <person name="Horton D.L."/>
            <person name="Alikhan N.-F."/>
            <person name="Baker D."/>
            <person name="Gharbi K."/>
            <person name="Hall N."/>
            <person name="Watson M."/>
            <person name="Adriaenssens E.M."/>
            <person name="Foster-Nyarko E."/>
            <person name="Jarju S."/>
            <person name="Secka A."/>
            <person name="Antonio M."/>
            <person name="Oren A."/>
            <person name="Chaudhuri R."/>
            <person name="La Ragione R.M."/>
            <person name="Hildebrand F."/>
            <person name="Pallen M.J."/>
        </authorList>
    </citation>
    <scope>NUCLEOTIDE SEQUENCE [LARGE SCALE GENOMIC DNA]</scope>
    <source>
        <strain evidence="6 7">A46</strain>
    </source>
</reference>
<dbReference type="InterPro" id="IPR035089">
    <property type="entry name" value="Phage_sheath_subtilisin"/>
</dbReference>
<accession>A0ABR8XZ32</accession>
<dbReference type="InterPro" id="IPR054564">
    <property type="entry name" value="Gp18_domIII_N"/>
</dbReference>
<evidence type="ECO:0000259" key="2">
    <source>
        <dbReference type="Pfam" id="PF04984"/>
    </source>
</evidence>
<keyword evidence="7" id="KW-1185">Reference proteome</keyword>